<dbReference type="InterPro" id="IPR007546">
    <property type="entry name" value="DUF503"/>
</dbReference>
<dbReference type="EMBL" id="UPXX01000027">
    <property type="protein sequence ID" value="VBB44364.1"/>
    <property type="molecule type" value="Genomic_DNA"/>
</dbReference>
<evidence type="ECO:0008006" key="2">
    <source>
        <dbReference type="Google" id="ProtNLM"/>
    </source>
</evidence>
<reference evidence="1" key="1">
    <citation type="submission" date="2018-07" db="EMBL/GenBank/DDBJ databases">
        <authorList>
            <consortium name="Genoscope - CEA"/>
            <person name="William W."/>
        </authorList>
    </citation>
    <scope>NUCLEOTIDE SEQUENCE</scope>
    <source>
        <strain evidence="1">IK1</strain>
    </source>
</reference>
<gene>
    <name evidence="1" type="ORF">TRIP_B330470</name>
</gene>
<evidence type="ECO:0000313" key="1">
    <source>
        <dbReference type="EMBL" id="VBB44364.1"/>
    </source>
</evidence>
<name>A0A653A8R9_UNCDX</name>
<proteinExistence type="predicted"/>
<protein>
    <recommendedName>
        <fullName evidence="2">DUF503 domain-containing protein</fullName>
    </recommendedName>
</protein>
<dbReference type="PANTHER" id="PTHR36441:SF1">
    <property type="entry name" value="DUF503 DOMAIN-CONTAINING PROTEIN"/>
    <property type="match status" value="1"/>
</dbReference>
<dbReference type="SUPFAM" id="SSF103007">
    <property type="entry name" value="Hypothetical protein TT1725"/>
    <property type="match status" value="1"/>
</dbReference>
<dbReference type="AlphaFoldDB" id="A0A653A8R9"/>
<dbReference type="Pfam" id="PF04456">
    <property type="entry name" value="DUF503"/>
    <property type="match status" value="1"/>
</dbReference>
<organism evidence="1">
    <name type="scientific">Uncultured Desulfatiglans sp</name>
    <dbReference type="NCBI Taxonomy" id="1748965"/>
    <lineage>
        <taxon>Bacteria</taxon>
        <taxon>Pseudomonadati</taxon>
        <taxon>Thermodesulfobacteriota</taxon>
        <taxon>Desulfobacteria</taxon>
        <taxon>Desulfatiglandales</taxon>
        <taxon>Desulfatiglandaceae</taxon>
        <taxon>Desulfatiglans</taxon>
        <taxon>environmental samples</taxon>
    </lineage>
</organism>
<dbReference type="PANTHER" id="PTHR36441">
    <property type="entry name" value="HYPOTHETICAL CYTOSOLIC PROTEIN"/>
    <property type="match status" value="1"/>
</dbReference>
<dbReference type="Gene3D" id="3.30.70.1120">
    <property type="entry name" value="TT1725-like"/>
    <property type="match status" value="1"/>
</dbReference>
<sequence>MVLGALRVEFFLAECHSLKGKRKVVRSMVDKVKAKFNVSIAEIDSNDKWQKIELGIAVVGNDRRYVDSCLNHVRDFLESLYLAELIHAETEVINL</sequence>
<dbReference type="InterPro" id="IPR036746">
    <property type="entry name" value="TT1725-like_sf"/>
</dbReference>
<accession>A0A653A8R9</accession>